<protein>
    <submittedName>
        <fullName evidence="1">Uncharacterized protein</fullName>
    </submittedName>
</protein>
<dbReference type="AlphaFoldDB" id="A0A6G1KF88"/>
<accession>A0A6G1KF88</accession>
<evidence type="ECO:0000313" key="1">
    <source>
        <dbReference type="EMBL" id="KAF2711293.1"/>
    </source>
</evidence>
<dbReference type="Proteomes" id="UP000799428">
    <property type="component" value="Unassembled WGS sequence"/>
</dbReference>
<sequence length="276" mass="30378">MDASAYEKKKIGKPRANSLISKGLADIHNGGQVTMDARQQQNLHVSFPAVMNHGLPPPTPPPTIPTFMPYTASNFEAELSPDTKSLGKVHQWCGQPQSPGVLKVSGNLPPLLQAVRYRTLTEKNKPKLSNITKNNQRYLLLTKELVMAVSPLYNSEAEPITDVSLFKRLMVDEELNRTHADHIVAALDRIGVLCHELIIMGTVKTNACGDVFGREQDDSRTGNDWHEVFKSMGNLKGVTVDSTGASIHHYRNTVSRVKAALKLAYKGGKMPTLTET</sequence>
<proteinExistence type="predicted"/>
<name>A0A6G1KF88_9PLEO</name>
<reference evidence="1" key="1">
    <citation type="journal article" date="2020" name="Stud. Mycol.">
        <title>101 Dothideomycetes genomes: a test case for predicting lifestyles and emergence of pathogens.</title>
        <authorList>
            <person name="Haridas S."/>
            <person name="Albert R."/>
            <person name="Binder M."/>
            <person name="Bloem J."/>
            <person name="Labutti K."/>
            <person name="Salamov A."/>
            <person name="Andreopoulos B."/>
            <person name="Baker S."/>
            <person name="Barry K."/>
            <person name="Bills G."/>
            <person name="Bluhm B."/>
            <person name="Cannon C."/>
            <person name="Castanera R."/>
            <person name="Culley D."/>
            <person name="Daum C."/>
            <person name="Ezra D."/>
            <person name="Gonzalez J."/>
            <person name="Henrissat B."/>
            <person name="Kuo A."/>
            <person name="Liang C."/>
            <person name="Lipzen A."/>
            <person name="Lutzoni F."/>
            <person name="Magnuson J."/>
            <person name="Mondo S."/>
            <person name="Nolan M."/>
            <person name="Ohm R."/>
            <person name="Pangilinan J."/>
            <person name="Park H.-J."/>
            <person name="Ramirez L."/>
            <person name="Alfaro M."/>
            <person name="Sun H."/>
            <person name="Tritt A."/>
            <person name="Yoshinaga Y."/>
            <person name="Zwiers L.-H."/>
            <person name="Turgeon B."/>
            <person name="Goodwin S."/>
            <person name="Spatafora J."/>
            <person name="Crous P."/>
            <person name="Grigoriev I."/>
        </authorList>
    </citation>
    <scope>NUCLEOTIDE SEQUENCE</scope>
    <source>
        <strain evidence="1">CBS 279.74</strain>
    </source>
</reference>
<keyword evidence="2" id="KW-1185">Reference proteome</keyword>
<dbReference type="OrthoDB" id="3776715at2759"/>
<evidence type="ECO:0000313" key="2">
    <source>
        <dbReference type="Proteomes" id="UP000799428"/>
    </source>
</evidence>
<dbReference type="EMBL" id="MU005767">
    <property type="protein sequence ID" value="KAF2711293.1"/>
    <property type="molecule type" value="Genomic_DNA"/>
</dbReference>
<gene>
    <name evidence="1" type="ORF">K504DRAFT_531898</name>
</gene>
<organism evidence="1 2">
    <name type="scientific">Pleomassaria siparia CBS 279.74</name>
    <dbReference type="NCBI Taxonomy" id="1314801"/>
    <lineage>
        <taxon>Eukaryota</taxon>
        <taxon>Fungi</taxon>
        <taxon>Dikarya</taxon>
        <taxon>Ascomycota</taxon>
        <taxon>Pezizomycotina</taxon>
        <taxon>Dothideomycetes</taxon>
        <taxon>Pleosporomycetidae</taxon>
        <taxon>Pleosporales</taxon>
        <taxon>Pleomassariaceae</taxon>
        <taxon>Pleomassaria</taxon>
    </lineage>
</organism>